<dbReference type="InterPro" id="IPR041726">
    <property type="entry name" value="ACAD10_11_N"/>
</dbReference>
<gene>
    <name evidence="2" type="ORF">GS634_18090</name>
</gene>
<evidence type="ECO:0000313" key="3">
    <source>
        <dbReference type="Proteomes" id="UP000597886"/>
    </source>
</evidence>
<evidence type="ECO:0000259" key="1">
    <source>
        <dbReference type="Pfam" id="PF01636"/>
    </source>
</evidence>
<dbReference type="PANTHER" id="PTHR47829:SF3">
    <property type="entry name" value="AMINOGLYCOSIDE PHOSPHOTRANSFERASE DOMAIN-CONTAINING PROTEIN"/>
    <property type="match status" value="1"/>
</dbReference>
<dbReference type="Gene3D" id="3.90.1200.10">
    <property type="match status" value="1"/>
</dbReference>
<dbReference type="CDD" id="cd05154">
    <property type="entry name" value="ACAD10_11_N-like"/>
    <property type="match status" value="1"/>
</dbReference>
<dbReference type="InterPro" id="IPR052898">
    <property type="entry name" value="ACAD10-like"/>
</dbReference>
<protein>
    <submittedName>
        <fullName evidence="2">Phosphotransferase</fullName>
    </submittedName>
</protein>
<sequence>MTSSGLELDTERLSTYLGRHIEGFAGPLSYQKFSGGQSNPTYLLKAGGSKYVLRRKPPGDLLPSAHAVDREYRVLKALHGTAVPVAKPYVLCEDTEVIGSMFYVMSFQEGRIFWNPALPELDVADHHPVFDEMIRVLAALHSVDTGAVGLSDFGKPGNYFQRQYSRWTKQYRAAETSNLPEMEQLMGWLSRNLPDGDGSVSLIHGDFRIDNFIFASDAPQITAVLDWELSTLGHPMADLGYFCVCLRLPPTGLIRGLQGLDRAALNIPSEAEMIERYCSLRDLPEIENWTFYLAFSFFRMAAIAQGVYSRALAGNASNENAMAFKGLVAPLAQMALDEIAAATH</sequence>
<comment type="caution">
    <text evidence="2">The sequence shown here is derived from an EMBL/GenBank/DDBJ whole genome shotgun (WGS) entry which is preliminary data.</text>
</comment>
<proteinExistence type="predicted"/>
<evidence type="ECO:0000313" key="2">
    <source>
        <dbReference type="EMBL" id="NOE20039.1"/>
    </source>
</evidence>
<name>A0AA90ZH63_9RHOB</name>
<organism evidence="2 3">
    <name type="scientific">Ruegeria atlantica</name>
    <dbReference type="NCBI Taxonomy" id="81569"/>
    <lineage>
        <taxon>Bacteria</taxon>
        <taxon>Pseudomonadati</taxon>
        <taxon>Pseudomonadota</taxon>
        <taxon>Alphaproteobacteria</taxon>
        <taxon>Rhodobacterales</taxon>
        <taxon>Roseobacteraceae</taxon>
        <taxon>Ruegeria</taxon>
    </lineage>
</organism>
<dbReference type="InterPro" id="IPR011009">
    <property type="entry name" value="Kinase-like_dom_sf"/>
</dbReference>
<dbReference type="Pfam" id="PF01636">
    <property type="entry name" value="APH"/>
    <property type="match status" value="1"/>
</dbReference>
<dbReference type="InterPro" id="IPR002575">
    <property type="entry name" value="Aminoglycoside_PTrfase"/>
</dbReference>
<dbReference type="SUPFAM" id="SSF56112">
    <property type="entry name" value="Protein kinase-like (PK-like)"/>
    <property type="match status" value="1"/>
</dbReference>
<dbReference type="Gene3D" id="3.30.200.20">
    <property type="entry name" value="Phosphorylase Kinase, domain 1"/>
    <property type="match status" value="1"/>
</dbReference>
<accession>A0AA90ZH63</accession>
<dbReference type="AlphaFoldDB" id="A0AA90ZH63"/>
<reference evidence="2" key="1">
    <citation type="submission" date="2019-12" db="EMBL/GenBank/DDBJ databases">
        <title>Ruegeria JWLKs population differentiation of coral mucus and skeleton niches.</title>
        <authorList>
            <person name="Luo D."/>
        </authorList>
    </citation>
    <scope>NUCLEOTIDE SEQUENCE</scope>
    <source>
        <strain evidence="2">HKCCD6181</strain>
    </source>
</reference>
<feature type="domain" description="Aminoglycoside phosphotransferase" evidence="1">
    <location>
        <begin position="30"/>
        <end position="250"/>
    </location>
</feature>
<dbReference type="Proteomes" id="UP000597886">
    <property type="component" value="Unassembled WGS sequence"/>
</dbReference>
<dbReference type="RefSeq" id="WP_171331462.1">
    <property type="nucleotide sequence ID" value="NZ_WVRA01000008.1"/>
</dbReference>
<dbReference type="EMBL" id="WVRA01000008">
    <property type="protein sequence ID" value="NOE20039.1"/>
    <property type="molecule type" value="Genomic_DNA"/>
</dbReference>
<dbReference type="PANTHER" id="PTHR47829">
    <property type="entry name" value="HYDROLASE, PUTATIVE (AFU_ORTHOLOGUE AFUA_1G12880)-RELATED"/>
    <property type="match status" value="1"/>
</dbReference>